<name>A0AAW2ZDD3_9EUKA</name>
<evidence type="ECO:0000313" key="3">
    <source>
        <dbReference type="Proteomes" id="UP001431209"/>
    </source>
</evidence>
<dbReference type="InterPro" id="IPR044926">
    <property type="entry name" value="RGS_subdomain_2"/>
</dbReference>
<reference evidence="2 3" key="1">
    <citation type="submission" date="2024-03" db="EMBL/GenBank/DDBJ databases">
        <title>The Acrasis kona genome and developmental transcriptomes reveal deep origins of eukaryotic multicellular pathways.</title>
        <authorList>
            <person name="Sheikh S."/>
            <person name="Fu C.-J."/>
            <person name="Brown M.W."/>
            <person name="Baldauf S.L."/>
        </authorList>
    </citation>
    <scope>NUCLEOTIDE SEQUENCE [LARGE SCALE GENOMIC DNA]</scope>
    <source>
        <strain evidence="2 3">ATCC MYA-3509</strain>
    </source>
</reference>
<dbReference type="InterPro" id="IPR036305">
    <property type="entry name" value="RGS_sf"/>
</dbReference>
<dbReference type="Gene3D" id="1.10.167.10">
    <property type="entry name" value="Regulator of G-protein Signalling 4, domain 2"/>
    <property type="match status" value="1"/>
</dbReference>
<feature type="domain" description="RGS" evidence="1">
    <location>
        <begin position="12"/>
        <end position="128"/>
    </location>
</feature>
<dbReference type="EMBL" id="JAOPGA020001336">
    <property type="protein sequence ID" value="KAL0487359.1"/>
    <property type="molecule type" value="Genomic_DNA"/>
</dbReference>
<evidence type="ECO:0000259" key="1">
    <source>
        <dbReference type="PROSITE" id="PS50132"/>
    </source>
</evidence>
<sequence length="446" mass="52180">MSHFKLHDYEVAFNFLFTDPELKSNFKIFLKQTFSEEGFLYIEKLEELKDSTCEQQVSEIYNQFFTGGCEYELNIDQSVRKNIARCYNNKEFDLCVVHFKQVQTRLKIEVKEDCFARYQRSECFSKFAKQKGEQYIKSISIHISQMPNKALLYMPSDFNNLHITDRDISFVLKLCEDSPDWEGSALDDKHHDDSNYFCYTSRSNYSIGDATELRLGKVTGYFNSSAYKVLQVCMSMDNEIEGQLHSSVIQGFSDPDAAYPGVYLSSLFNFSKLFSMRLCNFIMNAVYDTERQCYIMVCKSIKQEIADQVPDKFFCNLQQTWPDAKQGSRGQNTEKFKKSSKNKEIVMITGWIIDHISEDRCRFTQVYYYDLKSIVANNVGYINKIRARNYRDGIKKMLKRDYVESDSLLMLMRSLNCFIDKYIPNKEPQSSIIKDPRVFGPGVKTW</sequence>
<dbReference type="PANTHER" id="PTHR10845">
    <property type="entry name" value="REGULATOR OF G PROTEIN SIGNALING"/>
    <property type="match status" value="1"/>
</dbReference>
<dbReference type="SMART" id="SM00315">
    <property type="entry name" value="RGS"/>
    <property type="match status" value="1"/>
</dbReference>
<dbReference type="PRINTS" id="PR01301">
    <property type="entry name" value="RGSPROTEIN"/>
</dbReference>
<dbReference type="AlphaFoldDB" id="A0AAW2ZDD3"/>
<protein>
    <submittedName>
        <fullName evidence="2">RGS9</fullName>
    </submittedName>
</protein>
<dbReference type="SUPFAM" id="SSF48097">
    <property type="entry name" value="Regulator of G-protein signaling, RGS"/>
    <property type="match status" value="1"/>
</dbReference>
<dbReference type="InterPro" id="IPR016137">
    <property type="entry name" value="RGS"/>
</dbReference>
<comment type="caution">
    <text evidence="2">The sequence shown here is derived from an EMBL/GenBank/DDBJ whole genome shotgun (WGS) entry which is preliminary data.</text>
</comment>
<evidence type="ECO:0000313" key="2">
    <source>
        <dbReference type="EMBL" id="KAL0487359.1"/>
    </source>
</evidence>
<keyword evidence="3" id="KW-1185">Reference proteome</keyword>
<gene>
    <name evidence="2" type="ORF">AKO1_000804</name>
</gene>
<organism evidence="2 3">
    <name type="scientific">Acrasis kona</name>
    <dbReference type="NCBI Taxonomy" id="1008807"/>
    <lineage>
        <taxon>Eukaryota</taxon>
        <taxon>Discoba</taxon>
        <taxon>Heterolobosea</taxon>
        <taxon>Tetramitia</taxon>
        <taxon>Eutetramitia</taxon>
        <taxon>Acrasidae</taxon>
        <taxon>Acrasis</taxon>
    </lineage>
</organism>
<dbReference type="PROSITE" id="PS50132">
    <property type="entry name" value="RGS"/>
    <property type="match status" value="1"/>
</dbReference>
<proteinExistence type="predicted"/>
<dbReference type="PANTHER" id="PTHR10845:SF192">
    <property type="entry name" value="DOUBLE HIT, ISOFORM B"/>
    <property type="match status" value="1"/>
</dbReference>
<dbReference type="Proteomes" id="UP001431209">
    <property type="component" value="Unassembled WGS sequence"/>
</dbReference>
<dbReference type="Pfam" id="PF00615">
    <property type="entry name" value="RGS"/>
    <property type="match status" value="1"/>
</dbReference>
<accession>A0AAW2ZDD3</accession>